<evidence type="ECO:0000256" key="1">
    <source>
        <dbReference type="ARBA" id="ARBA00004251"/>
    </source>
</evidence>
<dbReference type="Gene3D" id="2.60.120.1190">
    <property type="match status" value="1"/>
</dbReference>
<dbReference type="Gene3D" id="2.60.120.260">
    <property type="entry name" value="Galactose-binding domain-like"/>
    <property type="match status" value="1"/>
</dbReference>
<sequence length="1144" mass="126554">MWISFKFLYTKQRLTLYISNLCRFLCIVAYFSVVPKAYCSQVPNGVKSVNKDLGPLTLPPSAFSASSVYQNKPEYQPHKANFVVFASKEEISGAWCPAKLIHKELDEWLQIDFGALKLIKVLFSEGGGLNQNAFVPMFIIKYQREDNAKWYEYRMRNGSKLLHANRNSQTIVIQLDPPIIAKRLRILPYTMESNPKLMCLRLAIYGSVFNDGVVEYSIPEGDVYRLDPRGEFVLNDTNYDGVLISPESSLMNTNTKENMDKQQQRTSYLTGGLGLLMDKQYFEGNLPEKIDSGSSSPVVVGWFRRKPTTNPYGRITMLFKFDQARNFSQIRIHTLNSLDYIALFRRISVQFSNGGRYFDRIYPPVVVDIHRDIYNSKPRWVPIDLGFRIGRYLRITLWFDYDWIVISEVTFESSYLSNEVVLHTEQSDDPIQKTADFDSSDIDSEAERLSIMSKPSSSDQAQSLSVKNSLSVQKDLDIEKPPSSVLLAQVTLSTAASSTTSSSPLDTPISATFKLRGSNVPYIIAIICCCLGSFAFACFFAFMIFRLKRYRRRRLKKLQKQQKLPHTLDKQSSMHHQHLLLTTAGQNQNSLSSTLSTPPSSSCLSSSTSAPTSIPSIIPALNNTSSLHQYNQLKLSNGNHYTTDIHSNNNNSNKMVHPNVVSLLQTPTIMDMHNNYNHLTGALSQGYSEMLTHHQPAGTICAPYSTNGIDQDGLLAFQLLQHGPTVGSNFSALNSLTLARRGLSDNSSNNNNSPGVFAVHPMVTLGTDNKVIGINLPPTSCNFAPQLKGNLLCSQNSNNNVNNGIMNTTFVAPHSSLLPPPPPDQPLPPLPNLSSDSNNANNRLLINTSLSSVFPYAATAAAVSSSFASQAYPTENSFILSIDSPMPEYASASLFSGTGSGTISLGPNDLRNSVISKTTFDSCCDTTNKYKQLMETYCVPQHMNSCFWPSNYNNDPNQRQLNFNGIPKLSTPITGTVQMAAATSSDSTHNNTQSSSINNENLSESLDSSGMYYLTHKKHGDDDNNNNDNISPNLIHKNPTVFLPFTAGGGTSPATTAATLQTPLGTHLIPIRTIGLRSGNSVASGGIILANRDNSISNIHYQSALTTTTTPASPNHFYHHHGDENMKDLNNFTIQQTTTITPNR</sequence>
<evidence type="ECO:0000313" key="14">
    <source>
        <dbReference type="Proteomes" id="UP000008854"/>
    </source>
</evidence>
<evidence type="ECO:0000256" key="6">
    <source>
        <dbReference type="ARBA" id="ARBA00022840"/>
    </source>
</evidence>
<dbReference type="PROSITE" id="PS50022">
    <property type="entry name" value="FA58C_3"/>
    <property type="match status" value="1"/>
</dbReference>
<evidence type="ECO:0000259" key="13">
    <source>
        <dbReference type="PROSITE" id="PS50022"/>
    </source>
</evidence>
<reference evidence="15" key="2">
    <citation type="submission" date="2018-12" db="UniProtKB">
        <authorList>
            <consortium name="WormBaseParasite"/>
        </authorList>
    </citation>
    <scope>IDENTIFICATION</scope>
    <source>
        <strain evidence="15">Puerto Rican</strain>
    </source>
</reference>
<evidence type="ECO:0000256" key="10">
    <source>
        <dbReference type="ARBA" id="ARBA00023180"/>
    </source>
</evidence>
<dbReference type="WBParaSite" id="Smp_133250.1">
    <property type="protein sequence ID" value="Smp_133250.1"/>
    <property type="gene ID" value="Smp_133250"/>
</dbReference>
<keyword evidence="14" id="KW-1185">Reference proteome</keyword>
<keyword evidence="3 12" id="KW-0812">Transmembrane</keyword>
<feature type="domain" description="F5/8 type C" evidence="13">
    <location>
        <begin position="39"/>
        <end position="207"/>
    </location>
</feature>
<evidence type="ECO:0000256" key="5">
    <source>
        <dbReference type="ARBA" id="ARBA00022741"/>
    </source>
</evidence>
<dbReference type="Proteomes" id="UP000008854">
    <property type="component" value="Unassembled WGS sequence"/>
</dbReference>
<dbReference type="InParanoid" id="A0A3Q0KM16"/>
<evidence type="ECO:0000256" key="3">
    <source>
        <dbReference type="ARBA" id="ARBA00022692"/>
    </source>
</evidence>
<dbReference type="InterPro" id="IPR048525">
    <property type="entry name" value="DDR1-2_DS-like"/>
</dbReference>
<dbReference type="SUPFAM" id="SSF49785">
    <property type="entry name" value="Galactose-binding domain-like"/>
    <property type="match status" value="1"/>
</dbReference>
<keyword evidence="7 12" id="KW-1133">Transmembrane helix</keyword>
<feature type="region of interest" description="Disordered" evidence="11">
    <location>
        <begin position="980"/>
        <end position="1001"/>
    </location>
</feature>
<evidence type="ECO:0000256" key="8">
    <source>
        <dbReference type="ARBA" id="ARBA00023136"/>
    </source>
</evidence>
<feature type="transmembrane region" description="Helical" evidence="12">
    <location>
        <begin position="522"/>
        <end position="547"/>
    </location>
</feature>
<dbReference type="GO" id="GO:0005524">
    <property type="term" value="F:ATP binding"/>
    <property type="evidence" value="ECO:0007669"/>
    <property type="project" value="UniProtKB-KW"/>
</dbReference>
<proteinExistence type="predicted"/>
<keyword evidence="4" id="KW-0732">Signal</keyword>
<reference evidence="14" key="1">
    <citation type="journal article" date="2012" name="PLoS Negl. Trop. Dis.">
        <title>A systematically improved high quality genome and transcriptome of the human blood fluke Schistosoma mansoni.</title>
        <authorList>
            <person name="Protasio A.V."/>
            <person name="Tsai I.J."/>
            <person name="Babbage A."/>
            <person name="Nichol S."/>
            <person name="Hunt M."/>
            <person name="Aslett M.A."/>
            <person name="De Silva N."/>
            <person name="Velarde G.S."/>
            <person name="Anderson T.J."/>
            <person name="Clark R.C."/>
            <person name="Davidson C."/>
            <person name="Dillon G.P."/>
            <person name="Holroyd N.E."/>
            <person name="LoVerde P.T."/>
            <person name="Lloyd C."/>
            <person name="McQuillan J."/>
            <person name="Oliveira G."/>
            <person name="Otto T.D."/>
            <person name="Parker-Manuel S.J."/>
            <person name="Quail M.A."/>
            <person name="Wilson R.A."/>
            <person name="Zerlotini A."/>
            <person name="Dunne D.W."/>
            <person name="Berriman M."/>
        </authorList>
    </citation>
    <scope>NUCLEOTIDE SEQUENCE [LARGE SCALE GENOMIC DNA]</scope>
    <source>
        <strain evidence="14">Puerto Rican</strain>
    </source>
</reference>
<comment type="subcellular location">
    <subcellularLocation>
        <location evidence="1">Cell membrane</location>
        <topology evidence="1">Single-pass type I membrane protein</topology>
    </subcellularLocation>
</comment>
<dbReference type="InterPro" id="IPR000421">
    <property type="entry name" value="FA58C"/>
</dbReference>
<evidence type="ECO:0000256" key="4">
    <source>
        <dbReference type="ARBA" id="ARBA00022729"/>
    </source>
</evidence>
<keyword evidence="6" id="KW-0067">ATP-binding</keyword>
<dbReference type="PANTHER" id="PTHR24543">
    <property type="entry name" value="MULTICOPPER OXIDASE-RELATED"/>
    <property type="match status" value="1"/>
</dbReference>
<evidence type="ECO:0000256" key="9">
    <source>
        <dbReference type="ARBA" id="ARBA00023157"/>
    </source>
</evidence>
<evidence type="ECO:0000313" key="15">
    <source>
        <dbReference type="WBParaSite" id="Smp_133250.1"/>
    </source>
</evidence>
<evidence type="ECO:0000256" key="11">
    <source>
        <dbReference type="SAM" id="MobiDB-lite"/>
    </source>
</evidence>
<keyword evidence="8 12" id="KW-0472">Membrane</keyword>
<keyword evidence="9" id="KW-1015">Disulfide bond</keyword>
<evidence type="ECO:0000256" key="12">
    <source>
        <dbReference type="SAM" id="Phobius"/>
    </source>
</evidence>
<dbReference type="GO" id="GO:0005886">
    <property type="term" value="C:plasma membrane"/>
    <property type="evidence" value="ECO:0007669"/>
    <property type="project" value="UniProtKB-SubCell"/>
</dbReference>
<protein>
    <submittedName>
        <fullName evidence="15">Putative discoidin domain receptor</fullName>
    </submittedName>
</protein>
<dbReference type="Pfam" id="PF21114">
    <property type="entry name" value="DDR1-2_DS-like"/>
    <property type="match status" value="1"/>
</dbReference>
<organism evidence="14 15">
    <name type="scientific">Schistosoma mansoni</name>
    <name type="common">Blood fluke</name>
    <dbReference type="NCBI Taxonomy" id="6183"/>
    <lineage>
        <taxon>Eukaryota</taxon>
        <taxon>Metazoa</taxon>
        <taxon>Spiralia</taxon>
        <taxon>Lophotrochozoa</taxon>
        <taxon>Platyhelminthes</taxon>
        <taxon>Trematoda</taxon>
        <taxon>Digenea</taxon>
        <taxon>Strigeidida</taxon>
        <taxon>Schistosomatoidea</taxon>
        <taxon>Schistosomatidae</taxon>
        <taxon>Schistosoma</taxon>
    </lineage>
</organism>
<keyword evidence="2" id="KW-1003">Cell membrane</keyword>
<feature type="compositionally biased region" description="Polar residues" evidence="11">
    <location>
        <begin position="980"/>
        <end position="993"/>
    </location>
</feature>
<dbReference type="InterPro" id="IPR008979">
    <property type="entry name" value="Galactose-bd-like_sf"/>
</dbReference>
<dbReference type="Pfam" id="PF00754">
    <property type="entry name" value="F5_F8_type_C"/>
    <property type="match status" value="1"/>
</dbReference>
<feature type="region of interest" description="Disordered" evidence="11">
    <location>
        <begin position="813"/>
        <end position="836"/>
    </location>
</feature>
<dbReference type="AlphaFoldDB" id="A0A3Q0KM16"/>
<accession>A0A3Q0KM16</accession>
<feature type="region of interest" description="Disordered" evidence="11">
    <location>
        <begin position="1014"/>
        <end position="1035"/>
    </location>
</feature>
<evidence type="ECO:0000256" key="7">
    <source>
        <dbReference type="ARBA" id="ARBA00022989"/>
    </source>
</evidence>
<keyword evidence="5" id="KW-0547">Nucleotide-binding</keyword>
<feature type="compositionally biased region" description="Pro residues" evidence="11">
    <location>
        <begin position="818"/>
        <end position="831"/>
    </location>
</feature>
<keyword evidence="10" id="KW-0325">Glycoprotein</keyword>
<evidence type="ECO:0000256" key="2">
    <source>
        <dbReference type="ARBA" id="ARBA00022475"/>
    </source>
</evidence>
<name>A0A3Q0KM16_SCHMA</name>